<feature type="transmembrane region" description="Helical" evidence="3">
    <location>
        <begin position="229"/>
        <end position="250"/>
    </location>
</feature>
<keyword evidence="1" id="KW-0175">Coiled coil</keyword>
<evidence type="ECO:0000256" key="3">
    <source>
        <dbReference type="SAM" id="Phobius"/>
    </source>
</evidence>
<feature type="compositionally biased region" description="Low complexity" evidence="2">
    <location>
        <begin position="77"/>
        <end position="136"/>
    </location>
</feature>
<keyword evidence="3" id="KW-1133">Transmembrane helix</keyword>
<reference evidence="4 5" key="1">
    <citation type="submission" date="2023-01" db="EMBL/GenBank/DDBJ databases">
        <title>Genomes from the Australian National Cyanobacteria Reference Collection.</title>
        <authorList>
            <person name="Willis A."/>
            <person name="Lee E.M.F."/>
        </authorList>
    </citation>
    <scope>NUCLEOTIDE SEQUENCE [LARGE SCALE GENOMIC DNA]</scope>
    <source>
        <strain evidence="4 5">CS-549</strain>
    </source>
</reference>
<protein>
    <submittedName>
        <fullName evidence="4">Uncharacterized protein</fullName>
    </submittedName>
</protein>
<feature type="region of interest" description="Disordered" evidence="2">
    <location>
        <begin position="77"/>
        <end position="185"/>
    </location>
</feature>
<dbReference type="PROSITE" id="PS00971">
    <property type="entry name" value="TP2_2"/>
    <property type="match status" value="1"/>
</dbReference>
<evidence type="ECO:0000256" key="2">
    <source>
        <dbReference type="SAM" id="MobiDB-lite"/>
    </source>
</evidence>
<comment type="caution">
    <text evidence="4">The sequence shown here is derived from an EMBL/GenBank/DDBJ whole genome shotgun (WGS) entry which is preliminary data.</text>
</comment>
<keyword evidence="3" id="KW-0812">Transmembrane</keyword>
<dbReference type="EMBL" id="JAQMTI010000302">
    <property type="protein sequence ID" value="MDB9444286.1"/>
    <property type="molecule type" value="Genomic_DNA"/>
</dbReference>
<proteinExistence type="predicted"/>
<gene>
    <name evidence="4" type="ORF">PN497_23450</name>
</gene>
<accession>A0ABT4ZXX7</accession>
<name>A0ABT4ZXX7_9CYAN</name>
<dbReference type="InterPro" id="IPR000678">
    <property type="entry name" value="TP2"/>
</dbReference>
<feature type="region of interest" description="Disordered" evidence="2">
    <location>
        <begin position="1"/>
        <end position="20"/>
    </location>
</feature>
<dbReference type="RefSeq" id="WP_096571835.1">
    <property type="nucleotide sequence ID" value="NZ_JAQMTI010000302.1"/>
</dbReference>
<keyword evidence="3" id="KW-0472">Membrane</keyword>
<sequence length="262" mass="29282">MRATTPNVHTKPPTPRYSPSVPVSVYRELVAELQAVQAKLDVVTNHNQKLSQENQQLRQEINKLVQSCLELQKLIDSSAPSSHAPSSHAPSSHAPSSHAPSSQTQPSTPISHSTPQNHAYVNNTQNNAQNNKPNNQTIPIANANVKNTSKPQPKGRKKIEGKLPKKKMVKTAPSPRQPTPKPPKKVRREVISVPVMDMNFPVSEPMYIEEQEVHYYLPLESESRGLNGWWLFFTIVFIMIGGFSAGYLIVRPLLQNQTQNNR</sequence>
<evidence type="ECO:0000313" key="4">
    <source>
        <dbReference type="EMBL" id="MDB9444286.1"/>
    </source>
</evidence>
<evidence type="ECO:0000256" key="1">
    <source>
        <dbReference type="SAM" id="Coils"/>
    </source>
</evidence>
<keyword evidence="5" id="KW-1185">Reference proteome</keyword>
<feature type="coiled-coil region" evidence="1">
    <location>
        <begin position="33"/>
        <end position="74"/>
    </location>
</feature>
<organism evidence="4 5">
    <name type="scientific">Sphaerospermopsis kisseleviana CS-549</name>
    <dbReference type="NCBI Taxonomy" id="3021783"/>
    <lineage>
        <taxon>Bacteria</taxon>
        <taxon>Bacillati</taxon>
        <taxon>Cyanobacteriota</taxon>
        <taxon>Cyanophyceae</taxon>
        <taxon>Nostocales</taxon>
        <taxon>Aphanizomenonaceae</taxon>
        <taxon>Sphaerospermopsis</taxon>
        <taxon>Sphaerospermopsis kisseleviana</taxon>
    </lineage>
</organism>
<dbReference type="Proteomes" id="UP001211711">
    <property type="component" value="Unassembled WGS sequence"/>
</dbReference>
<evidence type="ECO:0000313" key="5">
    <source>
        <dbReference type="Proteomes" id="UP001211711"/>
    </source>
</evidence>